<sequence>MACIISWFTPILYPGPRCKGTLAAPSTTLLKDTRFVKSVSHVTAFRQGQIRSRSSARLPAPRTQASTEDDAAPGGITSRRQTPPGSGSQQASTEDHAAPEDIPISRPTVPRVTDPQSTATQERGRPQRPSQEPSDGGRMPHQPDDTSVPLVLFDLNGTLIHKYKPKRKPSKYAVRPGVPYALHTLQKHFRLGVYTNRDGASLALALQTLDSAVVAQYGKPPSWEIVLDRGACAHPRRYRRQQPIRPTFLNEQDGEEPQAFMFKPLEAHFGKEELCRILLVDDSHFKVLDAEKSNLVLVPTWDPNNFLDGILGALTTSLMDMLEHADSGNLDVRDHSAELTAAIKNPRQRPPLRWLVKKYPELAVAQAEKIRTIGMRSKGPIGTQFHELAHDPMQAWLEKRQDEAQRTLCGDPHTDWLNVQYAMQLMHGCRERWGGQHQTQVVSRLLTPGKEEHAQQALEEGSSADGVWRCSVLFPDGCALEYEGPGQAWTERRLLVAASARLQRMRTETSDKDGEALHDGPNAHLTSNVLRTHRVWLHNCCMQLWGLDARSSYEASFVDVCDESGAMRTLWYCIVRLPDGRRFGADVGPTGSRKQAEQLAAAVAVWHLVHVE</sequence>
<keyword evidence="4" id="KW-1185">Reference proteome</keyword>
<evidence type="ECO:0000313" key="3">
    <source>
        <dbReference type="EMBL" id="KAK3239348.1"/>
    </source>
</evidence>
<dbReference type="EMBL" id="LGRX02033944">
    <property type="protein sequence ID" value="KAK3239348.1"/>
    <property type="molecule type" value="Genomic_DNA"/>
</dbReference>
<name>A0AAE0ESI7_9CHLO</name>
<organism evidence="3 4">
    <name type="scientific">Cymbomonas tetramitiformis</name>
    <dbReference type="NCBI Taxonomy" id="36881"/>
    <lineage>
        <taxon>Eukaryota</taxon>
        <taxon>Viridiplantae</taxon>
        <taxon>Chlorophyta</taxon>
        <taxon>Pyramimonadophyceae</taxon>
        <taxon>Pyramimonadales</taxon>
        <taxon>Pyramimonadaceae</taxon>
        <taxon>Cymbomonas</taxon>
    </lineage>
</organism>
<reference evidence="3 4" key="1">
    <citation type="journal article" date="2015" name="Genome Biol. Evol.">
        <title>Comparative Genomics of a Bacterivorous Green Alga Reveals Evolutionary Causalities and Consequences of Phago-Mixotrophic Mode of Nutrition.</title>
        <authorList>
            <person name="Burns J.A."/>
            <person name="Paasch A."/>
            <person name="Narechania A."/>
            <person name="Kim E."/>
        </authorList>
    </citation>
    <scope>NUCLEOTIDE SEQUENCE [LARGE SCALE GENOMIC DNA]</scope>
    <source>
        <strain evidence="3 4">PLY_AMNH</strain>
    </source>
</reference>
<dbReference type="PROSITE" id="PS50969">
    <property type="entry name" value="FCP1"/>
    <property type="match status" value="1"/>
</dbReference>
<gene>
    <name evidence="3" type="ORF">CYMTET_50727</name>
</gene>
<evidence type="ECO:0000256" key="1">
    <source>
        <dbReference type="SAM" id="MobiDB-lite"/>
    </source>
</evidence>
<dbReference type="InterPro" id="IPR004274">
    <property type="entry name" value="FCP1_dom"/>
</dbReference>
<evidence type="ECO:0000313" key="4">
    <source>
        <dbReference type="Proteomes" id="UP001190700"/>
    </source>
</evidence>
<evidence type="ECO:0000259" key="2">
    <source>
        <dbReference type="PROSITE" id="PS50969"/>
    </source>
</evidence>
<feature type="region of interest" description="Disordered" evidence="1">
    <location>
        <begin position="46"/>
        <end position="148"/>
    </location>
</feature>
<dbReference type="InterPro" id="IPR023214">
    <property type="entry name" value="HAD_sf"/>
</dbReference>
<dbReference type="Proteomes" id="UP001190700">
    <property type="component" value="Unassembled WGS sequence"/>
</dbReference>
<protein>
    <recommendedName>
        <fullName evidence="2">FCP1 homology domain-containing protein</fullName>
    </recommendedName>
</protein>
<feature type="compositionally biased region" description="Polar residues" evidence="1">
    <location>
        <begin position="78"/>
        <end position="92"/>
    </location>
</feature>
<feature type="domain" description="FCP1 homology" evidence="2">
    <location>
        <begin position="144"/>
        <end position="325"/>
    </location>
</feature>
<proteinExistence type="predicted"/>
<dbReference type="InterPro" id="IPR036412">
    <property type="entry name" value="HAD-like_sf"/>
</dbReference>
<comment type="caution">
    <text evidence="3">The sequence shown here is derived from an EMBL/GenBank/DDBJ whole genome shotgun (WGS) entry which is preliminary data.</text>
</comment>
<feature type="compositionally biased region" description="Low complexity" evidence="1">
    <location>
        <begin position="51"/>
        <end position="62"/>
    </location>
</feature>
<dbReference type="AlphaFoldDB" id="A0AAE0ESI7"/>
<dbReference type="SUPFAM" id="SSF56784">
    <property type="entry name" value="HAD-like"/>
    <property type="match status" value="1"/>
</dbReference>
<accession>A0AAE0ESI7</accession>
<dbReference type="Gene3D" id="3.40.50.1000">
    <property type="entry name" value="HAD superfamily/HAD-like"/>
    <property type="match status" value="1"/>
</dbReference>